<evidence type="ECO:0000256" key="1">
    <source>
        <dbReference type="SAM" id="Phobius"/>
    </source>
</evidence>
<dbReference type="AlphaFoldDB" id="A0A4R7I139"/>
<protein>
    <submittedName>
        <fullName evidence="2">Uncharacterized protein</fullName>
    </submittedName>
</protein>
<gene>
    <name evidence="2" type="ORF">BDK89_1870</name>
</gene>
<comment type="caution">
    <text evidence="2">The sequence shown here is derived from an EMBL/GenBank/DDBJ whole genome shotgun (WGS) entry which is preliminary data.</text>
</comment>
<keyword evidence="3" id="KW-1185">Reference proteome</keyword>
<name>A0A4R7I139_9ACTN</name>
<evidence type="ECO:0000313" key="2">
    <source>
        <dbReference type="EMBL" id="TDT16286.1"/>
    </source>
</evidence>
<organism evidence="2 3">
    <name type="scientific">Ilumatobacter fluminis</name>
    <dbReference type="NCBI Taxonomy" id="467091"/>
    <lineage>
        <taxon>Bacteria</taxon>
        <taxon>Bacillati</taxon>
        <taxon>Actinomycetota</taxon>
        <taxon>Acidimicrobiia</taxon>
        <taxon>Acidimicrobiales</taxon>
        <taxon>Ilumatobacteraceae</taxon>
        <taxon>Ilumatobacter</taxon>
    </lineage>
</organism>
<dbReference type="Proteomes" id="UP000294558">
    <property type="component" value="Unassembled WGS sequence"/>
</dbReference>
<keyword evidence="1" id="KW-0472">Membrane</keyword>
<reference evidence="2 3" key="1">
    <citation type="submission" date="2019-03" db="EMBL/GenBank/DDBJ databases">
        <title>Sequencing the genomes of 1000 actinobacteria strains.</title>
        <authorList>
            <person name="Klenk H.-P."/>
        </authorList>
    </citation>
    <scope>NUCLEOTIDE SEQUENCE [LARGE SCALE GENOMIC DNA]</scope>
    <source>
        <strain evidence="2 3">DSM 18936</strain>
    </source>
</reference>
<keyword evidence="1" id="KW-1133">Transmembrane helix</keyword>
<sequence length="187" mass="21374">MTATVTPDERQADERRPNPWLRGFLLVILALFAAFWIWALFFASKEAVNRIDDRAWAERAEAICLEATEERIQLADLTRIDQAGPELIYRRAEIVDESTDILEQMLDDVVAVEPTDEKGQGIVPLWEEEYRIYLDDRRAYADTLRETGENSAFYESAVDELPISERLATFAGDNEMSTCAPPIDLSR</sequence>
<keyword evidence="1" id="KW-0812">Transmembrane</keyword>
<accession>A0A4R7I139</accession>
<dbReference type="EMBL" id="SOAU01000001">
    <property type="protein sequence ID" value="TDT16286.1"/>
    <property type="molecule type" value="Genomic_DNA"/>
</dbReference>
<proteinExistence type="predicted"/>
<dbReference type="RefSeq" id="WP_166657482.1">
    <property type="nucleotide sequence ID" value="NZ_SOAU01000001.1"/>
</dbReference>
<feature type="transmembrane region" description="Helical" evidence="1">
    <location>
        <begin position="20"/>
        <end position="41"/>
    </location>
</feature>
<evidence type="ECO:0000313" key="3">
    <source>
        <dbReference type="Proteomes" id="UP000294558"/>
    </source>
</evidence>